<accession>A0AAX6FZ79</accession>
<dbReference type="AlphaFoldDB" id="A0AAX6FZ79"/>
<reference evidence="1" key="2">
    <citation type="submission" date="2023-04" db="EMBL/GenBank/DDBJ databases">
        <authorList>
            <person name="Bruccoleri R.E."/>
            <person name="Oakeley E.J."/>
            <person name="Faust A.-M."/>
            <person name="Dessus-Babus S."/>
            <person name="Altorfer M."/>
            <person name="Burckhardt D."/>
            <person name="Oertli M."/>
            <person name="Naumann U."/>
            <person name="Petersen F."/>
            <person name="Wong J."/>
        </authorList>
    </citation>
    <scope>NUCLEOTIDE SEQUENCE</scope>
    <source>
        <strain evidence="1">GSM-AAB239-AS_SAM_17_03QT</strain>
        <tissue evidence="1">Leaf</tissue>
    </source>
</reference>
<keyword evidence="2" id="KW-1185">Reference proteome</keyword>
<protein>
    <submittedName>
        <fullName evidence="1">Uncharacterized protein</fullName>
    </submittedName>
</protein>
<evidence type="ECO:0000313" key="2">
    <source>
        <dbReference type="Proteomes" id="UP001140949"/>
    </source>
</evidence>
<organism evidence="1 2">
    <name type="scientific">Iris pallida</name>
    <name type="common">Sweet iris</name>
    <dbReference type="NCBI Taxonomy" id="29817"/>
    <lineage>
        <taxon>Eukaryota</taxon>
        <taxon>Viridiplantae</taxon>
        <taxon>Streptophyta</taxon>
        <taxon>Embryophyta</taxon>
        <taxon>Tracheophyta</taxon>
        <taxon>Spermatophyta</taxon>
        <taxon>Magnoliopsida</taxon>
        <taxon>Liliopsida</taxon>
        <taxon>Asparagales</taxon>
        <taxon>Iridaceae</taxon>
        <taxon>Iridoideae</taxon>
        <taxon>Irideae</taxon>
        <taxon>Iris</taxon>
    </lineage>
</organism>
<comment type="caution">
    <text evidence="1">The sequence shown here is derived from an EMBL/GenBank/DDBJ whole genome shotgun (WGS) entry which is preliminary data.</text>
</comment>
<gene>
    <name evidence="1" type="ORF">M6B38_391105</name>
</gene>
<name>A0AAX6FZ79_IRIPA</name>
<reference evidence="1" key="1">
    <citation type="journal article" date="2023" name="GigaByte">
        <title>Genome assembly of the bearded iris, Iris pallida Lam.</title>
        <authorList>
            <person name="Bruccoleri R.E."/>
            <person name="Oakeley E.J."/>
            <person name="Faust A.M.E."/>
            <person name="Altorfer M."/>
            <person name="Dessus-Babus S."/>
            <person name="Burckhardt D."/>
            <person name="Oertli M."/>
            <person name="Naumann U."/>
            <person name="Petersen F."/>
            <person name="Wong J."/>
        </authorList>
    </citation>
    <scope>NUCLEOTIDE SEQUENCE</scope>
    <source>
        <strain evidence="1">GSM-AAB239-AS_SAM_17_03QT</strain>
    </source>
</reference>
<proteinExistence type="predicted"/>
<sequence>MMTSATVMTNLAMETVSMVAATVILLRLKTGTTTTAMIDWVFSTSLETRSGRALVFR</sequence>
<dbReference type="EMBL" id="JANAVB010024996">
    <property type="protein sequence ID" value="KAJ6821617.1"/>
    <property type="molecule type" value="Genomic_DNA"/>
</dbReference>
<evidence type="ECO:0000313" key="1">
    <source>
        <dbReference type="EMBL" id="KAJ6821617.1"/>
    </source>
</evidence>
<dbReference type="Proteomes" id="UP001140949">
    <property type="component" value="Unassembled WGS sequence"/>
</dbReference>